<feature type="region of interest" description="Disordered" evidence="1">
    <location>
        <begin position="279"/>
        <end position="316"/>
    </location>
</feature>
<evidence type="ECO:0000256" key="1">
    <source>
        <dbReference type="SAM" id="MobiDB-lite"/>
    </source>
</evidence>
<evidence type="ECO:0000313" key="3">
    <source>
        <dbReference type="Proteomes" id="UP000276829"/>
    </source>
</evidence>
<feature type="compositionally biased region" description="Basic and acidic residues" evidence="1">
    <location>
        <begin position="88"/>
        <end position="116"/>
    </location>
</feature>
<feature type="compositionally biased region" description="Basic residues" evidence="1">
    <location>
        <begin position="164"/>
        <end position="176"/>
    </location>
</feature>
<proteinExistence type="predicted"/>
<evidence type="ECO:0000313" key="2">
    <source>
        <dbReference type="EMBL" id="RMM66277.1"/>
    </source>
</evidence>
<feature type="compositionally biased region" description="Acidic residues" evidence="1">
    <location>
        <begin position="306"/>
        <end position="316"/>
    </location>
</feature>
<sequence>MPGDAKGTNLKDTIFQDDFIVRRELKKPPLEASVIQERLLAWPQRAKEIKYVNKATPKFRKAYSEASPEDRVRLLAEREARFYQTYGESHDSVHTGQRQRDHQRSPAETTGRRTAEPADGLQGRRLFDPLKRPSDNALVFYRTPSVTSVPKAATVTATPGRSTAGRRPRTSGKPRPPRQWWPGSVVPPYAKNPHRVATVADIEQRARMLFDPLKRPADKALVFKRASIKALIVNRQASTVAAYFTREAQHNQIAPAHRRAIRRIDQQYFALNRREWSAQPIAPDREVAETTPKGQAEAAGTPELSSPDEEDGMGMD</sequence>
<organism evidence="2 3">
    <name type="scientific">Pseudomonas savastanoi pv. glycinea</name>
    <name type="common">Pseudomonas syringae pv. glycinea</name>
    <dbReference type="NCBI Taxonomy" id="318"/>
    <lineage>
        <taxon>Bacteria</taxon>
        <taxon>Pseudomonadati</taxon>
        <taxon>Pseudomonadota</taxon>
        <taxon>Gammaproteobacteria</taxon>
        <taxon>Pseudomonadales</taxon>
        <taxon>Pseudomonadaceae</taxon>
        <taxon>Pseudomonas</taxon>
    </lineage>
</organism>
<comment type="caution">
    <text evidence="2">The sequence shown here is derived from an EMBL/GenBank/DDBJ whole genome shotgun (WGS) entry which is preliminary data.</text>
</comment>
<protein>
    <recommendedName>
        <fullName evidence="4">Relaxase</fullName>
    </recommendedName>
</protein>
<reference evidence="2 3" key="1">
    <citation type="submission" date="2018-08" db="EMBL/GenBank/DDBJ databases">
        <title>Recombination of ecologically and evolutionarily significant loci maintains genetic cohesion in the Pseudomonas syringae species complex.</title>
        <authorList>
            <person name="Dillon M."/>
            <person name="Thakur S."/>
            <person name="Almeida R.N.D."/>
            <person name="Weir B.S."/>
            <person name="Guttman D.S."/>
        </authorList>
    </citation>
    <scope>NUCLEOTIDE SEQUENCE [LARGE SCALE GENOMIC DNA]</scope>
    <source>
        <strain evidence="2 3">ICMP 4324</strain>
    </source>
</reference>
<dbReference type="Proteomes" id="UP000276829">
    <property type="component" value="Unassembled WGS sequence"/>
</dbReference>
<accession>A0A3M3FWH8</accession>
<feature type="region of interest" description="Disordered" evidence="1">
    <location>
        <begin position="151"/>
        <end position="180"/>
    </location>
</feature>
<gene>
    <name evidence="2" type="ORF">ALQ73_200037</name>
</gene>
<dbReference type="RefSeq" id="WP_234934802.1">
    <property type="nucleotide sequence ID" value="NZ_RBON01000219.1"/>
</dbReference>
<dbReference type="EMBL" id="RBON01000219">
    <property type="protein sequence ID" value="RMM66277.1"/>
    <property type="molecule type" value="Genomic_DNA"/>
</dbReference>
<feature type="region of interest" description="Disordered" evidence="1">
    <location>
        <begin position="86"/>
        <end position="128"/>
    </location>
</feature>
<dbReference type="AlphaFoldDB" id="A0A3M3FWH8"/>
<evidence type="ECO:0008006" key="4">
    <source>
        <dbReference type="Google" id="ProtNLM"/>
    </source>
</evidence>
<name>A0A3M3FWH8_PSESG</name>